<proteinExistence type="inferred from homology"/>
<dbReference type="Proteomes" id="UP000637628">
    <property type="component" value="Unassembled WGS sequence"/>
</dbReference>
<dbReference type="EMBL" id="BOML01000072">
    <property type="protein sequence ID" value="GIE07096.1"/>
    <property type="molecule type" value="Genomic_DNA"/>
</dbReference>
<evidence type="ECO:0000313" key="5">
    <source>
        <dbReference type="EMBL" id="GIE07096.1"/>
    </source>
</evidence>
<evidence type="ECO:0000256" key="3">
    <source>
        <dbReference type="RuleBase" id="RU000363"/>
    </source>
</evidence>
<dbReference type="PRINTS" id="PR00081">
    <property type="entry name" value="GDHRDH"/>
</dbReference>
<keyword evidence="2" id="KW-0560">Oxidoreductase</keyword>
<dbReference type="InterPro" id="IPR020904">
    <property type="entry name" value="Sc_DH/Rdtase_CS"/>
</dbReference>
<dbReference type="SMART" id="SM00822">
    <property type="entry name" value="PKS_KR"/>
    <property type="match status" value="1"/>
</dbReference>
<dbReference type="InterPro" id="IPR057326">
    <property type="entry name" value="KR_dom"/>
</dbReference>
<dbReference type="Pfam" id="PF00106">
    <property type="entry name" value="adh_short"/>
    <property type="match status" value="1"/>
</dbReference>
<keyword evidence="6" id="KW-1185">Reference proteome</keyword>
<dbReference type="PANTHER" id="PTHR44196">
    <property type="entry name" value="DEHYDROGENASE/REDUCTASE SDR FAMILY MEMBER 7B"/>
    <property type="match status" value="1"/>
</dbReference>
<evidence type="ECO:0000259" key="4">
    <source>
        <dbReference type="SMART" id="SM00822"/>
    </source>
</evidence>
<dbReference type="InterPro" id="IPR036291">
    <property type="entry name" value="NAD(P)-bd_dom_sf"/>
</dbReference>
<protein>
    <submittedName>
        <fullName evidence="5">Short-chain dehydrogenase</fullName>
    </submittedName>
</protein>
<evidence type="ECO:0000313" key="6">
    <source>
        <dbReference type="Proteomes" id="UP000637628"/>
    </source>
</evidence>
<feature type="domain" description="Ketoreductase" evidence="4">
    <location>
        <begin position="6"/>
        <end position="185"/>
    </location>
</feature>
<accession>A0ABQ3ZBA0</accession>
<reference evidence="5 6" key="1">
    <citation type="submission" date="2021-01" db="EMBL/GenBank/DDBJ databases">
        <title>Whole genome shotgun sequence of Actinoplanes durhamensis NBRC 14914.</title>
        <authorList>
            <person name="Komaki H."/>
            <person name="Tamura T."/>
        </authorList>
    </citation>
    <scope>NUCLEOTIDE SEQUENCE [LARGE SCALE GENOMIC DNA]</scope>
    <source>
        <strain evidence="5 6">NBRC 14914</strain>
    </source>
</reference>
<dbReference type="RefSeq" id="WP_203734949.1">
    <property type="nucleotide sequence ID" value="NZ_BAAATX010000033.1"/>
</dbReference>
<dbReference type="PANTHER" id="PTHR44196:SF1">
    <property type="entry name" value="DEHYDROGENASE_REDUCTASE SDR FAMILY MEMBER 7B"/>
    <property type="match status" value="1"/>
</dbReference>
<comment type="caution">
    <text evidence="5">The sequence shown here is derived from an EMBL/GenBank/DDBJ whole genome shotgun (WGS) entry which is preliminary data.</text>
</comment>
<evidence type="ECO:0000256" key="1">
    <source>
        <dbReference type="ARBA" id="ARBA00006484"/>
    </source>
</evidence>
<name>A0ABQ3ZBA0_9ACTN</name>
<dbReference type="Gene3D" id="3.40.50.720">
    <property type="entry name" value="NAD(P)-binding Rossmann-like Domain"/>
    <property type="match status" value="1"/>
</dbReference>
<organism evidence="5 6">
    <name type="scientific">Paractinoplanes durhamensis</name>
    <dbReference type="NCBI Taxonomy" id="113563"/>
    <lineage>
        <taxon>Bacteria</taxon>
        <taxon>Bacillati</taxon>
        <taxon>Actinomycetota</taxon>
        <taxon>Actinomycetes</taxon>
        <taxon>Micromonosporales</taxon>
        <taxon>Micromonosporaceae</taxon>
        <taxon>Paractinoplanes</taxon>
    </lineage>
</organism>
<dbReference type="PROSITE" id="PS00061">
    <property type="entry name" value="ADH_SHORT"/>
    <property type="match status" value="1"/>
</dbReference>
<dbReference type="CDD" id="cd05233">
    <property type="entry name" value="SDR_c"/>
    <property type="match status" value="1"/>
</dbReference>
<gene>
    <name evidence="5" type="ORF">Adu01nite_84460</name>
</gene>
<sequence length="265" mass="27901">MKVAGKVLVVTGAGSGIGRAVALEAARRGAKVAAVDLNPDTLQEAIAGNPNISGHPLNVTDRDAVEALPQQVADLWGAVDGVIHCAGIIQPFIRLKDLDYATIDRVFAVNWTGTLYLTKTFLPVLLARPEGHIVNVASMGGFLPVPGQTIYGASKAAVKLLTEGLHAECAGTNVHVTVVFPGGVATNITSNSGVSMPAMDADMAKQAAKITTPERAARDILHGMESDAYRVLIGNDAKMMDKMYRLNPRRAAALIAGKMQELLSR</sequence>
<comment type="similarity">
    <text evidence="1 3">Belongs to the short-chain dehydrogenases/reductases (SDR) family.</text>
</comment>
<dbReference type="SUPFAM" id="SSF51735">
    <property type="entry name" value="NAD(P)-binding Rossmann-fold domains"/>
    <property type="match status" value="1"/>
</dbReference>
<dbReference type="InterPro" id="IPR002347">
    <property type="entry name" value="SDR_fam"/>
</dbReference>
<dbReference type="PRINTS" id="PR00080">
    <property type="entry name" value="SDRFAMILY"/>
</dbReference>
<evidence type="ECO:0000256" key="2">
    <source>
        <dbReference type="ARBA" id="ARBA00023002"/>
    </source>
</evidence>